<sequence length="87" mass="9157">MLIVINSPTLGDIAMTTLAGLSPHDCVVLRGDGTYLATDVRLAALPAPLYIMNADVLTRGISVGNAQPVDEAALVTLSADHTPWITW</sequence>
<evidence type="ECO:0008006" key="3">
    <source>
        <dbReference type="Google" id="ProtNLM"/>
    </source>
</evidence>
<protein>
    <recommendedName>
        <fullName evidence="3">Sulfurtransferase complex subunit TusB</fullName>
    </recommendedName>
</protein>
<gene>
    <name evidence="1" type="ORF">D0Y50_10645</name>
</gene>
<dbReference type="KEGG" id="salm:D0Y50_10645"/>
<dbReference type="AlphaFoldDB" id="A0A346NML5"/>
<dbReference type="RefSeq" id="WP_117316925.1">
    <property type="nucleotide sequence ID" value="NZ_CP031769.1"/>
</dbReference>
<dbReference type="GO" id="GO:0005737">
    <property type="term" value="C:cytoplasm"/>
    <property type="evidence" value="ECO:0007669"/>
    <property type="project" value="InterPro"/>
</dbReference>
<proteinExistence type="predicted"/>
<dbReference type="EMBL" id="CP031769">
    <property type="protein sequence ID" value="AXR06772.1"/>
    <property type="molecule type" value="Genomic_DNA"/>
</dbReference>
<evidence type="ECO:0000313" key="1">
    <source>
        <dbReference type="EMBL" id="AXR06772.1"/>
    </source>
</evidence>
<accession>A0A346NML5</accession>
<dbReference type="GO" id="GO:0002143">
    <property type="term" value="P:tRNA wobble position uridine thiolation"/>
    <property type="evidence" value="ECO:0007669"/>
    <property type="project" value="InterPro"/>
</dbReference>
<dbReference type="Proteomes" id="UP000262073">
    <property type="component" value="Chromosome"/>
</dbReference>
<evidence type="ECO:0000313" key="2">
    <source>
        <dbReference type="Proteomes" id="UP000262073"/>
    </source>
</evidence>
<dbReference type="Pfam" id="PF04077">
    <property type="entry name" value="DsrH"/>
    <property type="match status" value="1"/>
</dbReference>
<dbReference type="Gene3D" id="3.40.1260.10">
    <property type="entry name" value="DsrEFH-like"/>
    <property type="match status" value="1"/>
</dbReference>
<organism evidence="1 2">
    <name type="scientific">Salinimonas sediminis</name>
    <dbReference type="NCBI Taxonomy" id="2303538"/>
    <lineage>
        <taxon>Bacteria</taxon>
        <taxon>Pseudomonadati</taxon>
        <taxon>Pseudomonadota</taxon>
        <taxon>Gammaproteobacteria</taxon>
        <taxon>Alteromonadales</taxon>
        <taxon>Alteromonadaceae</taxon>
        <taxon>Alteromonas/Salinimonas group</taxon>
        <taxon>Salinimonas</taxon>
    </lineage>
</organism>
<name>A0A346NML5_9ALTE</name>
<keyword evidence="2" id="KW-1185">Reference proteome</keyword>
<dbReference type="InterPro" id="IPR007215">
    <property type="entry name" value="Sulphur_relay_TusB/DsrH"/>
</dbReference>
<reference evidence="1 2" key="1">
    <citation type="submission" date="2018-08" db="EMBL/GenBank/DDBJ databases">
        <title>Salinimonas sediminis sp. nov., a piezophilic bacterium isolated from a deep-sea sediment sample from the New Britain Trench.</title>
        <authorList>
            <person name="Cao J."/>
        </authorList>
    </citation>
    <scope>NUCLEOTIDE SEQUENCE [LARGE SCALE GENOMIC DNA]</scope>
    <source>
        <strain evidence="1 2">N102</strain>
    </source>
</reference>
<dbReference type="InterPro" id="IPR027396">
    <property type="entry name" value="DsrEFH-like"/>
</dbReference>
<dbReference type="SUPFAM" id="SSF75169">
    <property type="entry name" value="DsrEFH-like"/>
    <property type="match status" value="1"/>
</dbReference>